<dbReference type="PANTHER" id="PTHR47123">
    <property type="entry name" value="F-BOX PROTEIN SKIP23"/>
    <property type="match status" value="1"/>
</dbReference>
<proteinExistence type="predicted"/>
<evidence type="ECO:0000313" key="2">
    <source>
        <dbReference type="EnsemblPlants" id="AUR62008088-RA:cds"/>
    </source>
</evidence>
<dbReference type="InterPro" id="IPR005174">
    <property type="entry name" value="KIB1-4_b-propeller"/>
</dbReference>
<dbReference type="Proteomes" id="UP000596660">
    <property type="component" value="Unplaced"/>
</dbReference>
<feature type="domain" description="KIB1-4 beta-propeller" evidence="1">
    <location>
        <begin position="9"/>
        <end position="175"/>
    </location>
</feature>
<sequence length="331" mass="36655">MSFRLPDRSSWILTVEEVVPGKLRIINPLSKDPVKNLPSNFPKYLNLLDFRVTEIAKSYGFKYASDWNDVNDVHVVLCSDSTAMVLYGEGTLIGVRLRNGNWGFVCESLITRFSDVISFKGSVCAVDFKGNLHSVDYKTLKVNKTVTVKLPGPDSWNRKRLVANEGKLCLQVFKEASVNLPIGVFYFRMEDTDRIESVCGTIAGALWPPPTWFLPDLYTSSGDHEENEGSDSWVLDVSTDDIKGELLTSLTVAPFTDAGNSNKQDQMLRYKCDLINMSYGEASYLLSGFLCQGSTIGSNDMIVRALESIATVVIILQSGSGQLLNESKLSS</sequence>
<dbReference type="Gramene" id="AUR62008088-RA">
    <property type="protein sequence ID" value="AUR62008088-RA:cds"/>
    <property type="gene ID" value="AUR62008088"/>
</dbReference>
<dbReference type="AlphaFoldDB" id="A0A803L899"/>
<evidence type="ECO:0000313" key="3">
    <source>
        <dbReference type="Proteomes" id="UP000596660"/>
    </source>
</evidence>
<dbReference type="EnsemblPlants" id="AUR62008088-RA">
    <property type="protein sequence ID" value="AUR62008088-RA:cds"/>
    <property type="gene ID" value="AUR62008088"/>
</dbReference>
<protein>
    <recommendedName>
        <fullName evidence="1">KIB1-4 beta-propeller domain-containing protein</fullName>
    </recommendedName>
</protein>
<name>A0A803L899_CHEQI</name>
<organism evidence="2 3">
    <name type="scientific">Chenopodium quinoa</name>
    <name type="common">Quinoa</name>
    <dbReference type="NCBI Taxonomy" id="63459"/>
    <lineage>
        <taxon>Eukaryota</taxon>
        <taxon>Viridiplantae</taxon>
        <taxon>Streptophyta</taxon>
        <taxon>Embryophyta</taxon>
        <taxon>Tracheophyta</taxon>
        <taxon>Spermatophyta</taxon>
        <taxon>Magnoliopsida</taxon>
        <taxon>eudicotyledons</taxon>
        <taxon>Gunneridae</taxon>
        <taxon>Pentapetalae</taxon>
        <taxon>Caryophyllales</taxon>
        <taxon>Chenopodiaceae</taxon>
        <taxon>Chenopodioideae</taxon>
        <taxon>Atripliceae</taxon>
        <taxon>Chenopodium</taxon>
    </lineage>
</organism>
<reference evidence="2" key="1">
    <citation type="journal article" date="2017" name="Nature">
        <title>The genome of Chenopodium quinoa.</title>
        <authorList>
            <person name="Jarvis D.E."/>
            <person name="Ho Y.S."/>
            <person name="Lightfoot D.J."/>
            <person name="Schmoeckel S.M."/>
            <person name="Li B."/>
            <person name="Borm T.J.A."/>
            <person name="Ohyanagi H."/>
            <person name="Mineta K."/>
            <person name="Michell C.T."/>
            <person name="Saber N."/>
            <person name="Kharbatia N.M."/>
            <person name="Rupper R.R."/>
            <person name="Sharp A.R."/>
            <person name="Dally N."/>
            <person name="Boughton B.A."/>
            <person name="Woo Y.H."/>
            <person name="Gao G."/>
            <person name="Schijlen E.G.W.M."/>
            <person name="Guo X."/>
            <person name="Momin A.A."/>
            <person name="Negrao S."/>
            <person name="Al-Babili S."/>
            <person name="Gehring C."/>
            <person name="Roessner U."/>
            <person name="Jung C."/>
            <person name="Murphy K."/>
            <person name="Arold S.T."/>
            <person name="Gojobori T."/>
            <person name="van der Linden C.G."/>
            <person name="van Loo E.N."/>
            <person name="Jellen E.N."/>
            <person name="Maughan P.J."/>
            <person name="Tester M."/>
        </authorList>
    </citation>
    <scope>NUCLEOTIDE SEQUENCE [LARGE SCALE GENOMIC DNA]</scope>
    <source>
        <strain evidence="2">cv. PI 614886</strain>
    </source>
</reference>
<evidence type="ECO:0000259" key="1">
    <source>
        <dbReference type="Pfam" id="PF03478"/>
    </source>
</evidence>
<dbReference type="PANTHER" id="PTHR47123:SF6">
    <property type="entry name" value="F-BOX PROTEIN SKIP23-LIKE ISOFORM X1"/>
    <property type="match status" value="1"/>
</dbReference>
<keyword evidence="3" id="KW-1185">Reference proteome</keyword>
<dbReference type="Pfam" id="PF03478">
    <property type="entry name" value="Beta-prop_KIB1-4"/>
    <property type="match status" value="1"/>
</dbReference>
<reference evidence="2" key="2">
    <citation type="submission" date="2021-03" db="UniProtKB">
        <authorList>
            <consortium name="EnsemblPlants"/>
        </authorList>
    </citation>
    <scope>IDENTIFICATION</scope>
</reference>
<accession>A0A803L899</accession>
<dbReference type="InterPro" id="IPR051304">
    <property type="entry name" value="SCF_F-box_domain"/>
</dbReference>